<evidence type="ECO:0000256" key="5">
    <source>
        <dbReference type="ARBA" id="ARBA00023180"/>
    </source>
</evidence>
<evidence type="ECO:0000313" key="8">
    <source>
        <dbReference type="Proteomes" id="UP000694871"/>
    </source>
</evidence>
<name>A0ABM1JX52_GEKJA</name>
<keyword evidence="8" id="KW-1185">Reference proteome</keyword>
<keyword evidence="2" id="KW-0732">Signal</keyword>
<keyword evidence="6" id="KW-0378">Hydrolase</keyword>
<sequence>MNPEQFMNVSEKIQYWGYPCEEYEVLTYDGYYLSLSRIPGGKRKWESKGSKGAILLMHGLLLEGSVWVANLPNNSLGFMLADAGYDVWIGNSRGNSWSRRHQFLTIDQQEFWDFSFHEMGIFDLSAMTDFILKKSGQEKIYYVGHSQGCTIGFVAFSVVPQLAEKIKIFFALAPAYTFRYSKSLPLQLLWLPAAFLKIIFGTKELCLLSPSLKASAAQKCSCQLVDVLCEQALFLVSGFNEKNLNQSRADVYISIFPDYTSVKNGIHWSQSAKTGEFRFFDYGSRNIEKYNQTIPPLYRIEEITVPIAMWSGGQDWVCQPEETIQLLSRITNLIHYKHFPDWIHWDFIWGLDAAQRMYVEVLGLMEKHL</sequence>
<comment type="similarity">
    <text evidence="1 6">Belongs to the AB hydrolase superfamily. Lipase family.</text>
</comment>
<organism evidence="8 9">
    <name type="scientific">Gekko japonicus</name>
    <name type="common">Schlegel's Japanese gecko</name>
    <dbReference type="NCBI Taxonomy" id="146911"/>
    <lineage>
        <taxon>Eukaryota</taxon>
        <taxon>Metazoa</taxon>
        <taxon>Chordata</taxon>
        <taxon>Craniata</taxon>
        <taxon>Vertebrata</taxon>
        <taxon>Euteleostomi</taxon>
        <taxon>Lepidosauria</taxon>
        <taxon>Squamata</taxon>
        <taxon>Bifurcata</taxon>
        <taxon>Gekkota</taxon>
        <taxon>Gekkonidae</taxon>
        <taxon>Gekkoninae</taxon>
        <taxon>Gekko</taxon>
    </lineage>
</organism>
<gene>
    <name evidence="9" type="primary">LOC107109844</name>
</gene>
<keyword evidence="5" id="KW-0325">Glycoprotein</keyword>
<dbReference type="Pfam" id="PF00561">
    <property type="entry name" value="Abhydrolase_1"/>
    <property type="match status" value="1"/>
</dbReference>
<dbReference type="SUPFAM" id="SSF53474">
    <property type="entry name" value="alpha/beta-Hydrolases"/>
    <property type="match status" value="1"/>
</dbReference>
<evidence type="ECO:0000256" key="4">
    <source>
        <dbReference type="ARBA" id="ARBA00023098"/>
    </source>
</evidence>
<dbReference type="InterPro" id="IPR029058">
    <property type="entry name" value="AB_hydrolase_fold"/>
</dbReference>
<accession>A0ABM1JX52</accession>
<dbReference type="PANTHER" id="PTHR11005">
    <property type="entry name" value="LYSOSOMAL ACID LIPASE-RELATED"/>
    <property type="match status" value="1"/>
</dbReference>
<dbReference type="Proteomes" id="UP000694871">
    <property type="component" value="Unplaced"/>
</dbReference>
<evidence type="ECO:0000256" key="6">
    <source>
        <dbReference type="PIRNR" id="PIRNR000862"/>
    </source>
</evidence>
<dbReference type="GeneID" id="107109844"/>
<evidence type="ECO:0000256" key="3">
    <source>
        <dbReference type="ARBA" id="ARBA00022963"/>
    </source>
</evidence>
<evidence type="ECO:0000313" key="9">
    <source>
        <dbReference type="RefSeq" id="XP_015266039.1"/>
    </source>
</evidence>
<dbReference type="PIRSF" id="PIRSF000862">
    <property type="entry name" value="Steryl_ester_lip"/>
    <property type="match status" value="1"/>
</dbReference>
<keyword evidence="3 6" id="KW-0442">Lipid degradation</keyword>
<keyword evidence="4" id="KW-0443">Lipid metabolism</keyword>
<dbReference type="InterPro" id="IPR000073">
    <property type="entry name" value="AB_hydrolase_1"/>
</dbReference>
<proteinExistence type="inferred from homology"/>
<feature type="domain" description="AB hydrolase-1" evidence="7">
    <location>
        <begin position="53"/>
        <end position="350"/>
    </location>
</feature>
<dbReference type="Gene3D" id="3.40.50.1820">
    <property type="entry name" value="alpha/beta hydrolase"/>
    <property type="match status" value="1"/>
</dbReference>
<dbReference type="RefSeq" id="XP_015266039.1">
    <property type="nucleotide sequence ID" value="XM_015410553.1"/>
</dbReference>
<evidence type="ECO:0000259" key="7">
    <source>
        <dbReference type="Pfam" id="PF00561"/>
    </source>
</evidence>
<evidence type="ECO:0000256" key="1">
    <source>
        <dbReference type="ARBA" id="ARBA00010701"/>
    </source>
</evidence>
<evidence type="ECO:0000256" key="2">
    <source>
        <dbReference type="ARBA" id="ARBA00022729"/>
    </source>
</evidence>
<reference evidence="9" key="1">
    <citation type="submission" date="2025-08" db="UniProtKB">
        <authorList>
            <consortium name="RefSeq"/>
        </authorList>
    </citation>
    <scope>IDENTIFICATION</scope>
</reference>
<protein>
    <recommendedName>
        <fullName evidence="6">Lipase</fullName>
    </recommendedName>
</protein>
<dbReference type="InterPro" id="IPR025483">
    <property type="entry name" value="Lipase_euk"/>
</dbReference>